<feature type="region of interest" description="Disordered" evidence="1">
    <location>
        <begin position="1"/>
        <end position="35"/>
    </location>
</feature>
<keyword evidence="3" id="KW-1185">Reference proteome</keyword>
<evidence type="ECO:0000313" key="3">
    <source>
        <dbReference type="Proteomes" id="UP000275078"/>
    </source>
</evidence>
<gene>
    <name evidence="2" type="ORF">BJ508DRAFT_31581</name>
</gene>
<feature type="compositionally biased region" description="Pro residues" evidence="1">
    <location>
        <begin position="10"/>
        <end position="25"/>
    </location>
</feature>
<proteinExistence type="predicted"/>
<accession>A0A3N4IK84</accession>
<name>A0A3N4IK84_ASCIM</name>
<evidence type="ECO:0000313" key="2">
    <source>
        <dbReference type="EMBL" id="RPA84540.1"/>
    </source>
</evidence>
<reference evidence="2 3" key="1">
    <citation type="journal article" date="2018" name="Nat. Ecol. Evol.">
        <title>Pezizomycetes genomes reveal the molecular basis of ectomycorrhizal truffle lifestyle.</title>
        <authorList>
            <person name="Murat C."/>
            <person name="Payen T."/>
            <person name="Noel B."/>
            <person name="Kuo A."/>
            <person name="Morin E."/>
            <person name="Chen J."/>
            <person name="Kohler A."/>
            <person name="Krizsan K."/>
            <person name="Balestrini R."/>
            <person name="Da Silva C."/>
            <person name="Montanini B."/>
            <person name="Hainaut M."/>
            <person name="Levati E."/>
            <person name="Barry K.W."/>
            <person name="Belfiori B."/>
            <person name="Cichocki N."/>
            <person name="Clum A."/>
            <person name="Dockter R.B."/>
            <person name="Fauchery L."/>
            <person name="Guy J."/>
            <person name="Iotti M."/>
            <person name="Le Tacon F."/>
            <person name="Lindquist E.A."/>
            <person name="Lipzen A."/>
            <person name="Malagnac F."/>
            <person name="Mello A."/>
            <person name="Molinier V."/>
            <person name="Miyauchi S."/>
            <person name="Poulain J."/>
            <person name="Riccioni C."/>
            <person name="Rubini A."/>
            <person name="Sitrit Y."/>
            <person name="Splivallo R."/>
            <person name="Traeger S."/>
            <person name="Wang M."/>
            <person name="Zifcakova L."/>
            <person name="Wipf D."/>
            <person name="Zambonelli A."/>
            <person name="Paolocci F."/>
            <person name="Nowrousian M."/>
            <person name="Ottonello S."/>
            <person name="Baldrian P."/>
            <person name="Spatafora J.W."/>
            <person name="Henrissat B."/>
            <person name="Nagy L.G."/>
            <person name="Aury J.M."/>
            <person name="Wincker P."/>
            <person name="Grigoriev I.V."/>
            <person name="Bonfante P."/>
            <person name="Martin F.M."/>
        </authorList>
    </citation>
    <scope>NUCLEOTIDE SEQUENCE [LARGE SCALE GENOMIC DNA]</scope>
    <source>
        <strain evidence="2 3">RN42</strain>
    </source>
</reference>
<evidence type="ECO:0000256" key="1">
    <source>
        <dbReference type="SAM" id="MobiDB-lite"/>
    </source>
</evidence>
<dbReference type="Proteomes" id="UP000275078">
    <property type="component" value="Unassembled WGS sequence"/>
</dbReference>
<sequence>MNLPRLGPGTKPPPTPLPFPFPPQAPNHNPATNPSTETLCFGNGTYLKRQITRPATHVLFPPQDRDLFHTVATFFLVEPPFISNSPPLSSMIIEVGSRTPQDDKIRTLYHPPSSLLPPYRQSYQRCFRAEISY</sequence>
<organism evidence="2 3">
    <name type="scientific">Ascobolus immersus RN42</name>
    <dbReference type="NCBI Taxonomy" id="1160509"/>
    <lineage>
        <taxon>Eukaryota</taxon>
        <taxon>Fungi</taxon>
        <taxon>Dikarya</taxon>
        <taxon>Ascomycota</taxon>
        <taxon>Pezizomycotina</taxon>
        <taxon>Pezizomycetes</taxon>
        <taxon>Pezizales</taxon>
        <taxon>Ascobolaceae</taxon>
        <taxon>Ascobolus</taxon>
    </lineage>
</organism>
<protein>
    <submittedName>
        <fullName evidence="2">Uncharacterized protein</fullName>
    </submittedName>
</protein>
<dbReference type="EMBL" id="ML119658">
    <property type="protein sequence ID" value="RPA84540.1"/>
    <property type="molecule type" value="Genomic_DNA"/>
</dbReference>
<dbReference type="AlphaFoldDB" id="A0A3N4IK84"/>